<feature type="region of interest" description="Disordered" evidence="2">
    <location>
        <begin position="43"/>
        <end position="86"/>
    </location>
</feature>
<accession>A0A0C3BXR0</accession>
<feature type="region of interest" description="Disordered" evidence="2">
    <location>
        <begin position="404"/>
        <end position="423"/>
    </location>
</feature>
<reference evidence="4" key="2">
    <citation type="submission" date="2015-01" db="EMBL/GenBank/DDBJ databases">
        <title>Evolutionary Origins and Diversification of the Mycorrhizal Mutualists.</title>
        <authorList>
            <consortium name="DOE Joint Genome Institute"/>
            <consortium name="Mycorrhizal Genomics Consortium"/>
            <person name="Kohler A."/>
            <person name="Kuo A."/>
            <person name="Nagy L.G."/>
            <person name="Floudas D."/>
            <person name="Copeland A."/>
            <person name="Barry K.W."/>
            <person name="Cichocki N."/>
            <person name="Veneault-Fourrey C."/>
            <person name="LaButti K."/>
            <person name="Lindquist E.A."/>
            <person name="Lipzen A."/>
            <person name="Lundell T."/>
            <person name="Morin E."/>
            <person name="Murat C."/>
            <person name="Riley R."/>
            <person name="Ohm R."/>
            <person name="Sun H."/>
            <person name="Tunlid A."/>
            <person name="Henrissat B."/>
            <person name="Grigoriev I.V."/>
            <person name="Hibbett D.S."/>
            <person name="Martin F."/>
        </authorList>
    </citation>
    <scope>NUCLEOTIDE SEQUENCE [LARGE SCALE GENOMIC DNA]</scope>
    <source>
        <strain evidence="4">h7</strain>
    </source>
</reference>
<feature type="compositionally biased region" description="Low complexity" evidence="2">
    <location>
        <begin position="1"/>
        <end position="15"/>
    </location>
</feature>
<dbReference type="STRING" id="686832.A0A0C3BXR0"/>
<dbReference type="OrthoDB" id="3235325at2759"/>
<gene>
    <name evidence="3" type="ORF">M413DRAFT_31256</name>
</gene>
<keyword evidence="4" id="KW-1185">Reference proteome</keyword>
<evidence type="ECO:0000313" key="4">
    <source>
        <dbReference type="Proteomes" id="UP000053424"/>
    </source>
</evidence>
<feature type="compositionally biased region" description="Polar residues" evidence="2">
    <location>
        <begin position="16"/>
        <end position="27"/>
    </location>
</feature>
<feature type="compositionally biased region" description="Basic and acidic residues" evidence="2">
    <location>
        <begin position="341"/>
        <end position="350"/>
    </location>
</feature>
<feature type="region of interest" description="Disordered" evidence="2">
    <location>
        <begin position="1"/>
        <end position="27"/>
    </location>
</feature>
<organism evidence="3 4">
    <name type="scientific">Hebeloma cylindrosporum</name>
    <dbReference type="NCBI Taxonomy" id="76867"/>
    <lineage>
        <taxon>Eukaryota</taxon>
        <taxon>Fungi</taxon>
        <taxon>Dikarya</taxon>
        <taxon>Basidiomycota</taxon>
        <taxon>Agaricomycotina</taxon>
        <taxon>Agaricomycetes</taxon>
        <taxon>Agaricomycetidae</taxon>
        <taxon>Agaricales</taxon>
        <taxon>Agaricineae</taxon>
        <taxon>Hymenogastraceae</taxon>
        <taxon>Hebeloma</taxon>
    </lineage>
</organism>
<proteinExistence type="predicted"/>
<dbReference type="Proteomes" id="UP000053424">
    <property type="component" value="Unassembled WGS sequence"/>
</dbReference>
<sequence>MDRSTSSPIPFTPTSANRPSFDHTSLSLSSHYSQNLDVTATSSAHLARHTDDKYRRHSWNPSQQNSHSFNNTNSPFPTSDTGDNPYTKILQLEHQYSQLEDEYKKLQKEHSDHQIRLQTLQEAYTDLLVAIEKSPALSSPIISYKVKRYEHTDPRPSDLKEIQFWKLEDYVAEKKKRKSVTGASKAAVKDGNTMTWYVQDKSGKVVSPERVTAMRHRARAVWWLLVRLNKAPVSWSKASVDVFDLYEFLMVDRFPELSFCEDNWKAHQIATDNYPSWYIDNVKDSVKAETTLRIKSESVPPPPAHPRPQTAAKRRAASPPPTESSVPLKKSCITGLTNDVNDDRAPSEDTLKVASPTLSFPEDMYVSSPEEQNVPTPNIEPPSMEEATGVPDIPITTVAAAEGDCSSAPHENQVVQTEGRDSGDSRLKETIVIKDPLQDVFSNNNILAEATPPTPSVSIDNEPAAAQLISGLTNQSVTSLTAPEPAATTIPMITAVIALMSGIFAMG</sequence>
<reference evidence="3 4" key="1">
    <citation type="submission" date="2014-04" db="EMBL/GenBank/DDBJ databases">
        <authorList>
            <consortium name="DOE Joint Genome Institute"/>
            <person name="Kuo A."/>
            <person name="Gay G."/>
            <person name="Dore J."/>
            <person name="Kohler A."/>
            <person name="Nagy L.G."/>
            <person name="Floudas D."/>
            <person name="Copeland A."/>
            <person name="Barry K.W."/>
            <person name="Cichocki N."/>
            <person name="Veneault-Fourrey C."/>
            <person name="LaButti K."/>
            <person name="Lindquist E.A."/>
            <person name="Lipzen A."/>
            <person name="Lundell T."/>
            <person name="Morin E."/>
            <person name="Murat C."/>
            <person name="Sun H."/>
            <person name="Tunlid A."/>
            <person name="Henrissat B."/>
            <person name="Grigoriev I.V."/>
            <person name="Hibbett D.S."/>
            <person name="Martin F."/>
            <person name="Nordberg H.P."/>
            <person name="Cantor M.N."/>
            <person name="Hua S.X."/>
        </authorList>
    </citation>
    <scope>NUCLEOTIDE SEQUENCE [LARGE SCALE GENOMIC DNA]</scope>
    <source>
        <strain evidence="4">h7</strain>
    </source>
</reference>
<feature type="region of interest" description="Disordered" evidence="2">
    <location>
        <begin position="292"/>
        <end position="350"/>
    </location>
</feature>
<evidence type="ECO:0000256" key="2">
    <source>
        <dbReference type="SAM" id="MobiDB-lite"/>
    </source>
</evidence>
<feature type="coiled-coil region" evidence="1">
    <location>
        <begin position="89"/>
        <end position="123"/>
    </location>
</feature>
<protein>
    <submittedName>
        <fullName evidence="3">Uncharacterized protein</fullName>
    </submittedName>
</protein>
<name>A0A0C3BXR0_HEBCY</name>
<dbReference type="AlphaFoldDB" id="A0A0C3BXR0"/>
<evidence type="ECO:0000313" key="3">
    <source>
        <dbReference type="EMBL" id="KIM36854.1"/>
    </source>
</evidence>
<keyword evidence="1" id="KW-0175">Coiled coil</keyword>
<dbReference type="HOGENOM" id="CLU_537542_0_0_1"/>
<evidence type="ECO:0000256" key="1">
    <source>
        <dbReference type="SAM" id="Coils"/>
    </source>
</evidence>
<dbReference type="EMBL" id="KN831801">
    <property type="protein sequence ID" value="KIM36854.1"/>
    <property type="molecule type" value="Genomic_DNA"/>
</dbReference>
<feature type="compositionally biased region" description="Polar residues" evidence="2">
    <location>
        <begin position="59"/>
        <end position="84"/>
    </location>
</feature>